<protein>
    <recommendedName>
        <fullName evidence="3">EthD domain-containing protein</fullName>
    </recommendedName>
</protein>
<dbReference type="OrthoDB" id="2851338at2759"/>
<accession>A0A9P4NEI5</accession>
<dbReference type="Proteomes" id="UP000800235">
    <property type="component" value="Unassembled WGS sequence"/>
</dbReference>
<dbReference type="EMBL" id="MU007149">
    <property type="protein sequence ID" value="KAF2416909.1"/>
    <property type="molecule type" value="Genomic_DNA"/>
</dbReference>
<keyword evidence="2" id="KW-1185">Reference proteome</keyword>
<feature type="non-terminal residue" evidence="1">
    <location>
        <position position="1"/>
    </location>
</feature>
<proteinExistence type="predicted"/>
<name>A0A9P4NEI5_9PEZI</name>
<organism evidence="1 2">
    <name type="scientific">Tothia fuscella</name>
    <dbReference type="NCBI Taxonomy" id="1048955"/>
    <lineage>
        <taxon>Eukaryota</taxon>
        <taxon>Fungi</taxon>
        <taxon>Dikarya</taxon>
        <taxon>Ascomycota</taxon>
        <taxon>Pezizomycotina</taxon>
        <taxon>Dothideomycetes</taxon>
        <taxon>Pleosporomycetidae</taxon>
        <taxon>Venturiales</taxon>
        <taxon>Cylindrosympodiaceae</taxon>
        <taxon>Tothia</taxon>
    </lineage>
</organism>
<reference evidence="1" key="1">
    <citation type="journal article" date="2020" name="Stud. Mycol.">
        <title>101 Dothideomycetes genomes: a test case for predicting lifestyles and emergence of pathogens.</title>
        <authorList>
            <person name="Haridas S."/>
            <person name="Albert R."/>
            <person name="Binder M."/>
            <person name="Bloem J."/>
            <person name="Labutti K."/>
            <person name="Salamov A."/>
            <person name="Andreopoulos B."/>
            <person name="Baker S."/>
            <person name="Barry K."/>
            <person name="Bills G."/>
            <person name="Bluhm B."/>
            <person name="Cannon C."/>
            <person name="Castanera R."/>
            <person name="Culley D."/>
            <person name="Daum C."/>
            <person name="Ezra D."/>
            <person name="Gonzalez J."/>
            <person name="Henrissat B."/>
            <person name="Kuo A."/>
            <person name="Liang C."/>
            <person name="Lipzen A."/>
            <person name="Lutzoni F."/>
            <person name="Magnuson J."/>
            <person name="Mondo S."/>
            <person name="Nolan M."/>
            <person name="Ohm R."/>
            <person name="Pangilinan J."/>
            <person name="Park H.-J."/>
            <person name="Ramirez L."/>
            <person name="Alfaro M."/>
            <person name="Sun H."/>
            <person name="Tritt A."/>
            <person name="Yoshinaga Y."/>
            <person name="Zwiers L.-H."/>
            <person name="Turgeon B."/>
            <person name="Goodwin S."/>
            <person name="Spatafora J."/>
            <person name="Crous P."/>
            <person name="Grigoriev I."/>
        </authorList>
    </citation>
    <scope>NUCLEOTIDE SEQUENCE</scope>
    <source>
        <strain evidence="1">CBS 130266</strain>
    </source>
</reference>
<feature type="non-terminal residue" evidence="1">
    <location>
        <position position="178"/>
    </location>
</feature>
<dbReference type="AlphaFoldDB" id="A0A9P4NEI5"/>
<dbReference type="InterPro" id="IPR011008">
    <property type="entry name" value="Dimeric_a/b-barrel"/>
</dbReference>
<dbReference type="SUPFAM" id="SSF54909">
    <property type="entry name" value="Dimeric alpha+beta barrel"/>
    <property type="match status" value="1"/>
</dbReference>
<evidence type="ECO:0008006" key="3">
    <source>
        <dbReference type="Google" id="ProtNLM"/>
    </source>
</evidence>
<gene>
    <name evidence="1" type="ORF">EJ08DRAFT_572203</name>
</gene>
<comment type="caution">
    <text evidence="1">The sequence shown here is derived from an EMBL/GenBank/DDBJ whole genome shotgun (WGS) entry which is preliminary data.</text>
</comment>
<evidence type="ECO:0000313" key="2">
    <source>
        <dbReference type="Proteomes" id="UP000800235"/>
    </source>
</evidence>
<sequence length="178" mass="20356">TPGIVWVASQVTRPQNLTEDTFTKWYEDQHVDEVVSLPGIRSAARYEAIPLDQISGLQLPKVPSSTQVTESPPWLMKAKWLTCYDMLDVEYRQTREFKGLDGQDTPKDDLLPKIFINAKFETRFGRLESNDRPGKPANLLISATITPDSEANSVEIDRWYEEEHVPMLSKCPGYVRTR</sequence>
<evidence type="ECO:0000313" key="1">
    <source>
        <dbReference type="EMBL" id="KAF2416909.1"/>
    </source>
</evidence>